<reference evidence="1" key="1">
    <citation type="submission" date="2021-03" db="EMBL/GenBank/DDBJ databases">
        <title>Whole genome shotgun sequence of Actinoplanes consettensis NBRC 14913.</title>
        <authorList>
            <person name="Komaki H."/>
            <person name="Tamura T."/>
        </authorList>
    </citation>
    <scope>NUCLEOTIDE SEQUENCE</scope>
    <source>
        <strain evidence="1">NBRC 14913</strain>
    </source>
</reference>
<organism evidence="1 2">
    <name type="scientific">Winogradskya consettensis</name>
    <dbReference type="NCBI Taxonomy" id="113560"/>
    <lineage>
        <taxon>Bacteria</taxon>
        <taxon>Bacillati</taxon>
        <taxon>Actinomycetota</taxon>
        <taxon>Actinomycetes</taxon>
        <taxon>Micromonosporales</taxon>
        <taxon>Micromonosporaceae</taxon>
        <taxon>Winogradskya</taxon>
    </lineage>
</organism>
<accession>A0A919T3E9</accession>
<sequence>MRVAHVELSLSGAFVPQARTPIESEFVSNIDRWASTVWQAVEPCLVIDVGATIVAVSPSGSELLGLGKGAEVVGKPLLGGEGALQLIDFTAGGGDLSDQEREKIPPLLALSSERLARGLMRIQPLGDERHVTVDAIATPLLENGRVIATLTFFSAIRY</sequence>
<comment type="caution">
    <text evidence="1">The sequence shown here is derived from an EMBL/GenBank/DDBJ whole genome shotgun (WGS) entry which is preliminary data.</text>
</comment>
<evidence type="ECO:0000313" key="1">
    <source>
        <dbReference type="EMBL" id="GIM83311.1"/>
    </source>
</evidence>
<proteinExistence type="predicted"/>
<dbReference type="AlphaFoldDB" id="A0A919T3E9"/>
<evidence type="ECO:0000313" key="2">
    <source>
        <dbReference type="Proteomes" id="UP000680865"/>
    </source>
</evidence>
<evidence type="ECO:0008006" key="3">
    <source>
        <dbReference type="Google" id="ProtNLM"/>
    </source>
</evidence>
<gene>
    <name evidence="1" type="ORF">Aco04nite_85970</name>
</gene>
<dbReference type="EMBL" id="BOQP01000053">
    <property type="protein sequence ID" value="GIM83311.1"/>
    <property type="molecule type" value="Genomic_DNA"/>
</dbReference>
<name>A0A919T3E9_9ACTN</name>
<protein>
    <recommendedName>
        <fullName evidence="3">PAS domain-containing protein</fullName>
    </recommendedName>
</protein>
<dbReference type="Proteomes" id="UP000680865">
    <property type="component" value="Unassembled WGS sequence"/>
</dbReference>
<keyword evidence="2" id="KW-1185">Reference proteome</keyword>